<evidence type="ECO:0000313" key="1">
    <source>
        <dbReference type="EMBL" id="QNO48528.1"/>
    </source>
</evidence>
<organism evidence="1">
    <name type="scientific">Candidatus Methanogaster sp. ANME-2c ERB4</name>
    <dbReference type="NCBI Taxonomy" id="2759911"/>
    <lineage>
        <taxon>Archaea</taxon>
        <taxon>Methanobacteriati</taxon>
        <taxon>Methanobacteriota</taxon>
        <taxon>Stenosarchaea group</taxon>
        <taxon>Methanomicrobia</taxon>
        <taxon>Methanosarcinales</taxon>
        <taxon>ANME-2 cluster</taxon>
        <taxon>Candidatus Methanogasteraceae</taxon>
        <taxon>Candidatus Methanogaster</taxon>
    </lineage>
</organism>
<name>A0A7G9YKJ4_9EURY</name>
<proteinExistence type="predicted"/>
<accession>A0A7G9YKJ4</accession>
<dbReference type="AlphaFoldDB" id="A0A7G9YKJ4"/>
<dbReference type="EMBL" id="MT631353">
    <property type="protein sequence ID" value="QNO48528.1"/>
    <property type="molecule type" value="Genomic_DNA"/>
</dbReference>
<sequence>MIDGKAAALAVRAHFEDVHGTYFVIGFQLIDIKKNENENCWEVSCLFYPGLSARAPNIYKVKVDPEDGSILDQEKIEKE</sequence>
<gene>
    <name evidence="1" type="ORF">NKHFGJIK_00006</name>
</gene>
<protein>
    <submittedName>
        <fullName evidence="1">Uncharacterized protein</fullName>
    </submittedName>
</protein>
<reference evidence="1" key="1">
    <citation type="submission" date="2020-06" db="EMBL/GenBank/DDBJ databases">
        <title>Unique genomic features of the anaerobic methanotrophic archaea.</title>
        <authorList>
            <person name="Chadwick G.L."/>
            <person name="Skennerton C.T."/>
            <person name="Laso-Perez R."/>
            <person name="Leu A.O."/>
            <person name="Speth D.R."/>
            <person name="Yu H."/>
            <person name="Morgan-Lang C."/>
            <person name="Hatzenpichler R."/>
            <person name="Goudeau D."/>
            <person name="Malmstrom R."/>
            <person name="Brazelton W.J."/>
            <person name="Woyke T."/>
            <person name="Hallam S.J."/>
            <person name="Tyson G.W."/>
            <person name="Wegener G."/>
            <person name="Boetius A."/>
            <person name="Orphan V."/>
        </authorList>
    </citation>
    <scope>NUCLEOTIDE SEQUENCE</scope>
</reference>